<dbReference type="GO" id="GO:0005886">
    <property type="term" value="C:plasma membrane"/>
    <property type="evidence" value="ECO:0007669"/>
    <property type="project" value="UniProtKB-SubCell"/>
</dbReference>
<reference evidence="11" key="1">
    <citation type="submission" date="2018-04" db="EMBL/GenBank/DDBJ databases">
        <authorList>
            <person name="Cornet L."/>
        </authorList>
    </citation>
    <scope>NUCLEOTIDE SEQUENCE [LARGE SCALE GENOMIC DNA]</scope>
</reference>
<accession>A0A2W4V1T5</accession>
<keyword evidence="6 9" id="KW-1133">Transmembrane helix</keyword>
<evidence type="ECO:0000313" key="10">
    <source>
        <dbReference type="EMBL" id="PZO23079.1"/>
    </source>
</evidence>
<dbReference type="Pfam" id="PF09721">
    <property type="entry name" value="Exosortase_EpsH"/>
    <property type="match status" value="1"/>
</dbReference>
<dbReference type="InterPro" id="IPR026392">
    <property type="entry name" value="Exo/Archaeosortase_dom"/>
</dbReference>
<dbReference type="NCBIfam" id="TIGR04178">
    <property type="entry name" value="exo_archaeo"/>
    <property type="match status" value="1"/>
</dbReference>
<evidence type="ECO:0000256" key="3">
    <source>
        <dbReference type="ARBA" id="ARBA00022670"/>
    </source>
</evidence>
<keyword evidence="2" id="KW-1003">Cell membrane</keyword>
<evidence type="ECO:0000256" key="2">
    <source>
        <dbReference type="ARBA" id="ARBA00022475"/>
    </source>
</evidence>
<evidence type="ECO:0000256" key="7">
    <source>
        <dbReference type="ARBA" id="ARBA00023136"/>
    </source>
</evidence>
<evidence type="ECO:0000256" key="1">
    <source>
        <dbReference type="ARBA" id="ARBA00004651"/>
    </source>
</evidence>
<feature type="transmembrane region" description="Helical" evidence="9">
    <location>
        <begin position="12"/>
        <end position="32"/>
    </location>
</feature>
<dbReference type="InterPro" id="IPR019127">
    <property type="entry name" value="Exosortase"/>
</dbReference>
<feature type="transmembrane region" description="Helical" evidence="9">
    <location>
        <begin position="74"/>
        <end position="92"/>
    </location>
</feature>
<gene>
    <name evidence="10" type="primary">crtB</name>
    <name evidence="10" type="ORF">DCF25_01265</name>
</gene>
<feature type="transmembrane region" description="Helical" evidence="9">
    <location>
        <begin position="218"/>
        <end position="241"/>
    </location>
</feature>
<dbReference type="AlphaFoldDB" id="A0A2W4V1T5"/>
<feature type="transmembrane region" description="Helical" evidence="9">
    <location>
        <begin position="44"/>
        <end position="62"/>
    </location>
</feature>
<evidence type="ECO:0000256" key="6">
    <source>
        <dbReference type="ARBA" id="ARBA00022989"/>
    </source>
</evidence>
<dbReference type="NCBIfam" id="TIGR02602">
    <property type="entry name" value="8TM_EpsH"/>
    <property type="match status" value="1"/>
</dbReference>
<feature type="transmembrane region" description="Helical" evidence="9">
    <location>
        <begin position="183"/>
        <end position="206"/>
    </location>
</feature>
<evidence type="ECO:0000256" key="5">
    <source>
        <dbReference type="ARBA" id="ARBA00022801"/>
    </source>
</evidence>
<reference evidence="10 11" key="2">
    <citation type="submission" date="2018-06" db="EMBL/GenBank/DDBJ databases">
        <title>Metagenomic assembly of (sub)arctic Cyanobacteria and their associated microbiome from non-axenic cultures.</title>
        <authorList>
            <person name="Baurain D."/>
        </authorList>
    </citation>
    <scope>NUCLEOTIDE SEQUENCE [LARGE SCALE GENOMIC DNA]</scope>
    <source>
        <strain evidence="10">ULC129bin1</strain>
    </source>
</reference>
<feature type="transmembrane region" description="Helical" evidence="9">
    <location>
        <begin position="261"/>
        <end position="281"/>
    </location>
</feature>
<dbReference type="GO" id="GO:0008233">
    <property type="term" value="F:peptidase activity"/>
    <property type="evidence" value="ECO:0007669"/>
    <property type="project" value="UniProtKB-KW"/>
</dbReference>
<dbReference type="NCBIfam" id="TIGR04156">
    <property type="entry name" value="cyanoexo_CrtB"/>
    <property type="match status" value="1"/>
</dbReference>
<proteinExistence type="predicted"/>
<sequence length="325" mass="35833">MLAFKSKPQIPLEWITLGLVALLYGPLLAHWVEGWLDKSISIQHEYFSHGLLGIPFAAYLVWEKRSRWQALPNQIHWLGLPLLAIAAAFYSSSLVDMINLSLPLLLAGLLLSLKGWAGFKLSVFPWILVLLSTPTQLPYLMEPYILPLQGFIAAVAGFILLQINMDVQVDGIYLSVGNQLVEVAPHCAGLKMLFTSLYMGLILTYWTGLNRSKLRTALFFVGILAVSVVGNIVRNATLTFFHGSEMDAAFAWLHDSWGGDLYSAAMLGLLVLLVSLLENYVPSSLNIAVQGAGATLADAPKKNRPDHPDPSAQQLPRNPPPRDFF</sequence>
<evidence type="ECO:0000256" key="8">
    <source>
        <dbReference type="SAM" id="MobiDB-lite"/>
    </source>
</evidence>
<evidence type="ECO:0000256" key="4">
    <source>
        <dbReference type="ARBA" id="ARBA00022692"/>
    </source>
</evidence>
<dbReference type="GO" id="GO:0006508">
    <property type="term" value="P:proteolysis"/>
    <property type="evidence" value="ECO:0007669"/>
    <property type="project" value="UniProtKB-KW"/>
</dbReference>
<keyword evidence="5" id="KW-0378">Hydrolase</keyword>
<protein>
    <submittedName>
        <fullName evidence="10">Cyanoexosortase B</fullName>
    </submittedName>
</protein>
<feature type="compositionally biased region" description="Basic and acidic residues" evidence="8">
    <location>
        <begin position="299"/>
        <end position="309"/>
    </location>
</feature>
<dbReference type="Proteomes" id="UP000249354">
    <property type="component" value="Unassembled WGS sequence"/>
</dbReference>
<dbReference type="EMBL" id="QBMC01000004">
    <property type="protein sequence ID" value="PZO23079.1"/>
    <property type="molecule type" value="Genomic_DNA"/>
</dbReference>
<feature type="region of interest" description="Disordered" evidence="8">
    <location>
        <begin position="298"/>
        <end position="325"/>
    </location>
</feature>
<keyword evidence="4 9" id="KW-0812">Transmembrane</keyword>
<comment type="caution">
    <text evidence="10">The sequence shown here is derived from an EMBL/GenBank/DDBJ whole genome shotgun (WGS) entry which is preliminary data.</text>
</comment>
<comment type="subcellular location">
    <subcellularLocation>
        <location evidence="1">Cell membrane</location>
        <topology evidence="1">Multi-pass membrane protein</topology>
    </subcellularLocation>
</comment>
<keyword evidence="3" id="KW-0645">Protease</keyword>
<dbReference type="InterPro" id="IPR026492">
    <property type="entry name" value="Cyanoexo_CrtB"/>
</dbReference>
<evidence type="ECO:0000313" key="11">
    <source>
        <dbReference type="Proteomes" id="UP000249354"/>
    </source>
</evidence>
<feature type="transmembrane region" description="Helical" evidence="9">
    <location>
        <begin position="104"/>
        <end position="131"/>
    </location>
</feature>
<keyword evidence="7 9" id="KW-0472">Membrane</keyword>
<organism evidence="10 11">
    <name type="scientific">Leptolyngbya foveolarum</name>
    <dbReference type="NCBI Taxonomy" id="47253"/>
    <lineage>
        <taxon>Bacteria</taxon>
        <taxon>Bacillati</taxon>
        <taxon>Cyanobacteriota</taxon>
        <taxon>Cyanophyceae</taxon>
        <taxon>Leptolyngbyales</taxon>
        <taxon>Leptolyngbyaceae</taxon>
        <taxon>Leptolyngbya group</taxon>
        <taxon>Leptolyngbya</taxon>
    </lineage>
</organism>
<evidence type="ECO:0000256" key="9">
    <source>
        <dbReference type="SAM" id="Phobius"/>
    </source>
</evidence>
<dbReference type="InterPro" id="IPR013426">
    <property type="entry name" value="EpsH-like"/>
</dbReference>
<name>A0A2W4V1T5_9CYAN</name>
<feature type="transmembrane region" description="Helical" evidence="9">
    <location>
        <begin position="143"/>
        <end position="163"/>
    </location>
</feature>